<name>A0A8T8E3Q3_9EURY</name>
<evidence type="ECO:0000256" key="2">
    <source>
        <dbReference type="SAM" id="Phobius"/>
    </source>
</evidence>
<keyword evidence="2" id="KW-0472">Membrane</keyword>
<feature type="compositionally biased region" description="Basic and acidic residues" evidence="1">
    <location>
        <begin position="460"/>
        <end position="476"/>
    </location>
</feature>
<feature type="transmembrane region" description="Helical" evidence="2">
    <location>
        <begin position="227"/>
        <end position="246"/>
    </location>
</feature>
<evidence type="ECO:0000256" key="1">
    <source>
        <dbReference type="SAM" id="MobiDB-lite"/>
    </source>
</evidence>
<feature type="region of interest" description="Disordered" evidence="1">
    <location>
        <begin position="454"/>
        <end position="522"/>
    </location>
</feature>
<feature type="compositionally biased region" description="Polar residues" evidence="1">
    <location>
        <begin position="504"/>
        <end position="514"/>
    </location>
</feature>
<sequence>MSITLAILLALTLCIGFASMPALAQEDTDTEGNESTGPQIESVDHEFQFSGIQAEIRNQTLKNYHVILHNPTNESGNLMVEGIDGMGSRTVIKLEPGETVEYNLSARVFNANPFFSWATINEPIPANEVEGEDDMDISDTSLSMSHQILELVDSPWVPHEIVIVLLGSFVPFLTMGGGYMINSRRTRLAIPKNRSLDDLRSVINGPSYDWDEDTRTSYKLAVFTKDWIKAWGLLILSLIICLWGFLRLFGVEFAGEYTIPFLFWDFTYTIPVILDNAMVYLLYSHMLVGPIGLLLGFYIAKTKWTELSDVGPAIGDNYLYWLSPDRFSDMDVICEVRNPDVQDNNNPFNNRGEPISYDVPKQWLYSINPDTKRDSYECIEYDIEDNIAKVSWSGELKQLNPSQVRSSKKTIKYVFETSMWAIDRYHKFMDFYAHDVHQEARYMMARQTAIMEEAQMDGLENTRDRVERRMESRNEAEALEGNALETAEELQEQKPDDYELMENSGESPQSQDPVTRQGGDAE</sequence>
<keyword evidence="4" id="KW-1185">Reference proteome</keyword>
<evidence type="ECO:0000313" key="3">
    <source>
        <dbReference type="EMBL" id="QRV16031.1"/>
    </source>
</evidence>
<dbReference type="Proteomes" id="UP000637819">
    <property type="component" value="Chromosome"/>
</dbReference>
<reference evidence="3 4" key="1">
    <citation type="submission" date="2021-01" db="EMBL/GenBank/DDBJ databases">
        <title>Genome Sequence and Methylation Pattern of Haloterrigena salifodinae BOL5-1, An Extremely Halophilic Archaeon from a Bolivian Salt Mine.</title>
        <authorList>
            <person name="DasSarma P."/>
            <person name="Anton B.P."/>
            <person name="DasSarma S.L."/>
            <person name="von Ehrenheim H.A.L."/>
            <person name="Martinez F.L."/>
            <person name="Guzman D."/>
            <person name="Roberts R.J."/>
            <person name="DasSarma S."/>
        </authorList>
    </citation>
    <scope>NUCLEOTIDE SEQUENCE [LARGE SCALE GENOMIC DNA]</scope>
    <source>
        <strain evidence="3 4">BOL5-1</strain>
    </source>
</reference>
<dbReference type="AlphaFoldDB" id="A0A8T8E3Q3"/>
<keyword evidence="2" id="KW-0812">Transmembrane</keyword>
<feature type="transmembrane region" description="Helical" evidence="2">
    <location>
        <begin position="280"/>
        <end position="300"/>
    </location>
</feature>
<protein>
    <submittedName>
        <fullName evidence="3">Uncharacterized protein</fullName>
    </submittedName>
</protein>
<accession>A0A8T8E3Q3</accession>
<dbReference type="OrthoDB" id="386801at2157"/>
<proteinExistence type="predicted"/>
<keyword evidence="2" id="KW-1133">Transmembrane helix</keyword>
<feature type="transmembrane region" description="Helical" evidence="2">
    <location>
        <begin position="161"/>
        <end position="181"/>
    </location>
</feature>
<evidence type="ECO:0000313" key="4">
    <source>
        <dbReference type="Proteomes" id="UP000637819"/>
    </source>
</evidence>
<dbReference type="RefSeq" id="WP_204748414.1">
    <property type="nucleotide sequence ID" value="NZ_CP069188.1"/>
</dbReference>
<dbReference type="EMBL" id="CP069188">
    <property type="protein sequence ID" value="QRV16031.1"/>
    <property type="molecule type" value="Genomic_DNA"/>
</dbReference>
<gene>
    <name evidence="3" type="ORF">JMJ58_03790</name>
</gene>
<organism evidence="3 4">
    <name type="scientific">Haloterrigena salifodinae</name>
    <dbReference type="NCBI Taxonomy" id="2675099"/>
    <lineage>
        <taxon>Archaea</taxon>
        <taxon>Methanobacteriati</taxon>
        <taxon>Methanobacteriota</taxon>
        <taxon>Stenosarchaea group</taxon>
        <taxon>Halobacteria</taxon>
        <taxon>Halobacteriales</taxon>
        <taxon>Natrialbaceae</taxon>
        <taxon>Haloterrigena</taxon>
    </lineage>
</organism>
<dbReference type="GeneID" id="62874216"/>
<dbReference type="KEGG" id="hsal:JMJ58_03790"/>